<dbReference type="GO" id="GO:0003677">
    <property type="term" value="F:DNA binding"/>
    <property type="evidence" value="ECO:0007669"/>
    <property type="project" value="UniProtKB-UniRule"/>
</dbReference>
<accession>A0A291T779</accession>
<dbReference type="RefSeq" id="WP_098922322.1">
    <property type="nucleotide sequence ID" value="NZ_CP023819.1"/>
</dbReference>
<dbReference type="InterPro" id="IPR039518">
    <property type="entry name" value="WhiA_LAGLIDADG_dom"/>
</dbReference>
<dbReference type="NCBIfam" id="TIGR00647">
    <property type="entry name" value="DNA_bind_WhiA"/>
    <property type="match status" value="1"/>
</dbReference>
<dbReference type="InterPro" id="IPR027434">
    <property type="entry name" value="Homing_endonucl"/>
</dbReference>
<dbReference type="InterPro" id="IPR003802">
    <property type="entry name" value="Sporulation_regulator_WhiA"/>
</dbReference>
<dbReference type="InterPro" id="IPR023054">
    <property type="entry name" value="Sporulation_regulator_WhiA_C"/>
</dbReference>
<dbReference type="EMBL" id="CP023819">
    <property type="protein sequence ID" value="ATL88989.1"/>
    <property type="molecule type" value="Genomic_DNA"/>
</dbReference>
<dbReference type="PANTHER" id="PTHR37307">
    <property type="entry name" value="CELL DIVISION PROTEIN WHIA-RELATED"/>
    <property type="match status" value="1"/>
</dbReference>
<keyword evidence="2 4" id="KW-0238">DNA-binding</keyword>
<dbReference type="GO" id="GO:0043937">
    <property type="term" value="P:regulation of sporulation"/>
    <property type="evidence" value="ECO:0007669"/>
    <property type="project" value="InterPro"/>
</dbReference>
<dbReference type="HAMAP" id="MF_01420">
    <property type="entry name" value="HTH_type_WhiA"/>
    <property type="match status" value="1"/>
</dbReference>
<dbReference type="PANTHER" id="PTHR37307:SF1">
    <property type="entry name" value="CELL DIVISION PROTEIN WHIA-RELATED"/>
    <property type="match status" value="1"/>
</dbReference>
<dbReference type="Gene3D" id="3.10.28.10">
    <property type="entry name" value="Homing endonucleases"/>
    <property type="match status" value="1"/>
</dbReference>
<keyword evidence="3 4" id="KW-0131">Cell cycle</keyword>
<evidence type="ECO:0000256" key="4">
    <source>
        <dbReference type="HAMAP-Rule" id="MF_01420"/>
    </source>
</evidence>
<comment type="function">
    <text evidence="4">Involved in cell division and chromosome segregation.</text>
</comment>
<dbReference type="GO" id="GO:0051301">
    <property type="term" value="P:cell division"/>
    <property type="evidence" value="ECO:0007669"/>
    <property type="project" value="UniProtKB-UniRule"/>
</dbReference>
<feature type="domain" description="Sporulation regulator WhiA C-terminal" evidence="6">
    <location>
        <begin position="214"/>
        <end position="297"/>
    </location>
</feature>
<organism evidence="8 9">
    <name type="scientific">Faecalibacterium prausnitzii</name>
    <dbReference type="NCBI Taxonomy" id="853"/>
    <lineage>
        <taxon>Bacteria</taxon>
        <taxon>Bacillati</taxon>
        <taxon>Bacillota</taxon>
        <taxon>Clostridia</taxon>
        <taxon>Eubacteriales</taxon>
        <taxon>Oscillospiraceae</taxon>
        <taxon>Faecalibacterium</taxon>
    </lineage>
</organism>
<evidence type="ECO:0000256" key="2">
    <source>
        <dbReference type="ARBA" id="ARBA00023125"/>
    </source>
</evidence>
<name>A0A291T779_9FIRM</name>
<dbReference type="Proteomes" id="UP000223709">
    <property type="component" value="Chromosome"/>
</dbReference>
<evidence type="ECO:0000259" key="7">
    <source>
        <dbReference type="Pfam" id="PF14527"/>
    </source>
</evidence>
<protein>
    <recommendedName>
        <fullName evidence="4">Probable cell division protein WhiA</fullName>
    </recommendedName>
</protein>
<dbReference type="AlphaFoldDB" id="A0A291T779"/>
<feature type="domain" description="WhiA LAGLIDADG-like" evidence="7">
    <location>
        <begin position="120"/>
        <end position="211"/>
    </location>
</feature>
<dbReference type="Pfam" id="PF02650">
    <property type="entry name" value="HTH_WhiA"/>
    <property type="match status" value="1"/>
</dbReference>
<evidence type="ECO:0000313" key="8">
    <source>
        <dbReference type="EMBL" id="ATL88989.1"/>
    </source>
</evidence>
<sequence length="314" mass="34866">MSFASQAREEIAQRSLQLQKDCCVRAAAYGIACFAKYFDARGLVLQTEQELTARVAEQLFARCGVQGAVLEKPRPSGVVYEFGIREPEQVRRMHELFGTTGSETSLQIDPGLIRCQTCVSAYISTAFLCGGTVTDPQKEYNLEFLTGRTNLAKDFEALLAEHEFAPHRTRRNGVNLIYVKSSASVERILAFMGAAEASARMNAQKAVKQLRNQINRQTNCDTANLGKTARANAQTTRAIRFLQEQGALETLPEVLQQAAAIRMENPDLSLTALCACFEPPVSKSGLSHRMKKLEALAEDLRRRLEENAEKEETK</sequence>
<keyword evidence="1 4" id="KW-0132">Cell division</keyword>
<gene>
    <name evidence="4 8" type="primary">whiA</name>
    <name evidence="8" type="ORF">CRH10_00990</name>
</gene>
<evidence type="ECO:0000256" key="3">
    <source>
        <dbReference type="ARBA" id="ARBA00023306"/>
    </source>
</evidence>
<evidence type="ECO:0000313" key="9">
    <source>
        <dbReference type="Proteomes" id="UP000223709"/>
    </source>
</evidence>
<comment type="similarity">
    <text evidence="4">Belongs to the WhiA family.</text>
</comment>
<reference evidence="8 9" key="1">
    <citation type="submission" date="2017-10" db="EMBL/GenBank/DDBJ databases">
        <title>Complete Genome Sequence of Faecalibacterium prausnitzii isolated from the gut of healthy adult Indian.</title>
        <authorList>
            <person name="Bag S."/>
            <person name="Ghosh T.S."/>
            <person name="Das B."/>
        </authorList>
    </citation>
    <scope>NUCLEOTIDE SEQUENCE [LARGE SCALE GENOMIC DNA]</scope>
    <source>
        <strain evidence="8 9">Indica</strain>
    </source>
</reference>
<dbReference type="Pfam" id="PF14527">
    <property type="entry name" value="LAGLIDADG_WhiA"/>
    <property type="match status" value="1"/>
</dbReference>
<evidence type="ECO:0000256" key="1">
    <source>
        <dbReference type="ARBA" id="ARBA00022618"/>
    </source>
</evidence>
<feature type="coiled-coil region" evidence="5">
    <location>
        <begin position="283"/>
        <end position="314"/>
    </location>
</feature>
<keyword evidence="5" id="KW-0175">Coiled coil</keyword>
<proteinExistence type="inferred from homology"/>
<evidence type="ECO:0000259" key="6">
    <source>
        <dbReference type="Pfam" id="PF02650"/>
    </source>
</evidence>
<evidence type="ECO:0000256" key="5">
    <source>
        <dbReference type="SAM" id="Coils"/>
    </source>
</evidence>